<comment type="caution">
    <text evidence="2">The sequence shown here is derived from an EMBL/GenBank/DDBJ whole genome shotgun (WGS) entry which is preliminary data.</text>
</comment>
<dbReference type="InterPro" id="IPR036388">
    <property type="entry name" value="WH-like_DNA-bd_sf"/>
</dbReference>
<name>A0A3P3Q843_9FIRM</name>
<dbReference type="Proteomes" id="UP000276982">
    <property type="component" value="Unassembled WGS sequence"/>
</dbReference>
<feature type="domain" description="RNA polymerase sigma-70 region 4" evidence="1">
    <location>
        <begin position="91"/>
        <end position="139"/>
    </location>
</feature>
<sequence>MEALKKFTDNKERVEAEFIGFMEQSIWNCARNVTRKVSAEELRNSGISLEALYKGEYINYIPVEDRHDFEDKYEIMNLQVLIKSDLLKVLFDRLTQREKQVLILRVGFDYDYEEIGEILGITPKRAKDYKYQGLRKVRKYKNGRNKQN</sequence>
<evidence type="ECO:0000259" key="1">
    <source>
        <dbReference type="Pfam" id="PF04545"/>
    </source>
</evidence>
<dbReference type="InterPro" id="IPR014284">
    <property type="entry name" value="RNA_pol_sigma-70_dom"/>
</dbReference>
<dbReference type="Pfam" id="PF04545">
    <property type="entry name" value="Sigma70_r4"/>
    <property type="match status" value="1"/>
</dbReference>
<reference evidence="2 3" key="1">
    <citation type="submission" date="2018-11" db="EMBL/GenBank/DDBJ databases">
        <title>Genome sequencing of Lachnoanaerobaculum orale DSM 24553T.</title>
        <authorList>
            <person name="Kook J.-K."/>
            <person name="Park S.-N."/>
            <person name="Lim Y.K."/>
        </authorList>
    </citation>
    <scope>NUCLEOTIDE SEQUENCE [LARGE SCALE GENOMIC DNA]</scope>
    <source>
        <strain evidence="2 3">DSM 24553</strain>
    </source>
</reference>
<organism evidence="2 3">
    <name type="scientific">Lachnoanaerobaculum orale</name>
    <dbReference type="NCBI Taxonomy" id="979627"/>
    <lineage>
        <taxon>Bacteria</taxon>
        <taxon>Bacillati</taxon>
        <taxon>Bacillota</taxon>
        <taxon>Clostridia</taxon>
        <taxon>Lachnospirales</taxon>
        <taxon>Lachnospiraceae</taxon>
        <taxon>Lachnoanaerobaculum</taxon>
    </lineage>
</organism>
<dbReference type="CDD" id="cd06171">
    <property type="entry name" value="Sigma70_r4"/>
    <property type="match status" value="1"/>
</dbReference>
<accession>A0A3P3Q843</accession>
<dbReference type="SUPFAM" id="SSF88659">
    <property type="entry name" value="Sigma3 and sigma4 domains of RNA polymerase sigma factors"/>
    <property type="match status" value="1"/>
</dbReference>
<dbReference type="GO" id="GO:0006352">
    <property type="term" value="P:DNA-templated transcription initiation"/>
    <property type="evidence" value="ECO:0007669"/>
    <property type="project" value="InterPro"/>
</dbReference>
<dbReference type="Gene3D" id="1.10.10.10">
    <property type="entry name" value="Winged helix-like DNA-binding domain superfamily/Winged helix DNA-binding domain"/>
    <property type="match status" value="1"/>
</dbReference>
<dbReference type="InterPro" id="IPR013324">
    <property type="entry name" value="RNA_pol_sigma_r3/r4-like"/>
</dbReference>
<gene>
    <name evidence="2" type="ORF">EHW90_10000</name>
</gene>
<evidence type="ECO:0000313" key="3">
    <source>
        <dbReference type="Proteomes" id="UP000276982"/>
    </source>
</evidence>
<dbReference type="AlphaFoldDB" id="A0A3P3Q843"/>
<proteinExistence type="predicted"/>
<keyword evidence="3" id="KW-1185">Reference proteome</keyword>
<dbReference type="EMBL" id="RRCM01000001">
    <property type="protein sequence ID" value="RRJ17285.1"/>
    <property type="molecule type" value="Genomic_DNA"/>
</dbReference>
<dbReference type="NCBIfam" id="TIGR02937">
    <property type="entry name" value="sigma70-ECF"/>
    <property type="match status" value="1"/>
</dbReference>
<dbReference type="InterPro" id="IPR007630">
    <property type="entry name" value="RNA_pol_sigma70_r4"/>
</dbReference>
<protein>
    <submittedName>
        <fullName evidence="2">Sigma-70 family RNA polymerase sigma factor</fullName>
    </submittedName>
</protein>
<evidence type="ECO:0000313" key="2">
    <source>
        <dbReference type="EMBL" id="RRJ17285.1"/>
    </source>
</evidence>
<dbReference type="GO" id="GO:0003700">
    <property type="term" value="F:DNA-binding transcription factor activity"/>
    <property type="evidence" value="ECO:0007669"/>
    <property type="project" value="InterPro"/>
</dbReference>